<sequence length="516" mass="58595">MEHISSLNTASAYAVSVVISALLCYVSYAILLHPLRQYPGPLFAKLTELYAGSHAFKKDLHLEILRCHEKYGSVVRLAPNRLVFNSVTALQDIYQSDRVSKAYTYGNSVRNNVDNVFTARNKDVHRAKRKMIAPALSERAVKSFEPTVEDNITVYLKQILKASRTSQPVNMSERIKYLALDIVTRLSFGYPLDTQTKEENRFVFKALAFGLYRGNIWHHVYFLSRLWVYQVFDWVFFESREKYSRLLDKMIKSRVARGPNGERDFYSFISELSTDPANVRKGELWWEAHFLVVAGSDTTATAVSAAFFYLSRYPECYKKLTQEIRSAFASAQDIKSGPQLASCHYLRACINEALRMAPPIPGTLWRSQDPNDNQPLIIDGHVIPKGTLFGVSAYAIHHNEKYYPDPFKFKPERWLEGQTKLAHDAFAAFSVGPRSCPGKSMAYLDSSLMLAKTLRYFDFEVAPGSLAGAGGGKVGGPPGRTRPHEFQLEDIFTARHNGPYLVFHPRDENWKELELA</sequence>
<evidence type="ECO:0000313" key="1">
    <source>
        <dbReference type="EMBL" id="KAI6089221.1"/>
    </source>
</evidence>
<proteinExistence type="predicted"/>
<gene>
    <name evidence="1" type="ORF">F4821DRAFT_232407</name>
</gene>
<name>A0ACC0D900_9PEZI</name>
<accession>A0ACC0D900</accession>
<evidence type="ECO:0000313" key="2">
    <source>
        <dbReference type="Proteomes" id="UP001497680"/>
    </source>
</evidence>
<dbReference type="Proteomes" id="UP001497680">
    <property type="component" value="Unassembled WGS sequence"/>
</dbReference>
<dbReference type="EMBL" id="MU394297">
    <property type="protein sequence ID" value="KAI6089221.1"/>
    <property type="molecule type" value="Genomic_DNA"/>
</dbReference>
<protein>
    <submittedName>
        <fullName evidence="1">Cytochrome P450</fullName>
    </submittedName>
</protein>
<organism evidence="1 2">
    <name type="scientific">Hypoxylon rubiginosum</name>
    <dbReference type="NCBI Taxonomy" id="110542"/>
    <lineage>
        <taxon>Eukaryota</taxon>
        <taxon>Fungi</taxon>
        <taxon>Dikarya</taxon>
        <taxon>Ascomycota</taxon>
        <taxon>Pezizomycotina</taxon>
        <taxon>Sordariomycetes</taxon>
        <taxon>Xylariomycetidae</taxon>
        <taxon>Xylariales</taxon>
        <taxon>Hypoxylaceae</taxon>
        <taxon>Hypoxylon</taxon>
    </lineage>
</organism>
<keyword evidence="2" id="KW-1185">Reference proteome</keyword>
<reference evidence="1 2" key="1">
    <citation type="journal article" date="2022" name="New Phytol.">
        <title>Ecological generalism drives hyperdiversity of secondary metabolite gene clusters in xylarialean endophytes.</title>
        <authorList>
            <person name="Franco M.E.E."/>
            <person name="Wisecaver J.H."/>
            <person name="Arnold A.E."/>
            <person name="Ju Y.M."/>
            <person name="Slot J.C."/>
            <person name="Ahrendt S."/>
            <person name="Moore L.P."/>
            <person name="Eastman K.E."/>
            <person name="Scott K."/>
            <person name="Konkel Z."/>
            <person name="Mondo S.J."/>
            <person name="Kuo A."/>
            <person name="Hayes R.D."/>
            <person name="Haridas S."/>
            <person name="Andreopoulos B."/>
            <person name="Riley R."/>
            <person name="LaButti K."/>
            <person name="Pangilinan J."/>
            <person name="Lipzen A."/>
            <person name="Amirebrahimi M."/>
            <person name="Yan J."/>
            <person name="Adam C."/>
            <person name="Keymanesh K."/>
            <person name="Ng V."/>
            <person name="Louie K."/>
            <person name="Northen T."/>
            <person name="Drula E."/>
            <person name="Henrissat B."/>
            <person name="Hsieh H.M."/>
            <person name="Youens-Clark K."/>
            <person name="Lutzoni F."/>
            <person name="Miadlikowska J."/>
            <person name="Eastwood D.C."/>
            <person name="Hamelin R.C."/>
            <person name="Grigoriev I.V."/>
            <person name="U'Ren J.M."/>
        </authorList>
    </citation>
    <scope>NUCLEOTIDE SEQUENCE [LARGE SCALE GENOMIC DNA]</scope>
    <source>
        <strain evidence="1 2">ER1909</strain>
    </source>
</reference>
<comment type="caution">
    <text evidence="1">The sequence shown here is derived from an EMBL/GenBank/DDBJ whole genome shotgun (WGS) entry which is preliminary data.</text>
</comment>